<evidence type="ECO:0000313" key="2">
    <source>
        <dbReference type="EMBL" id="TDL14302.1"/>
    </source>
</evidence>
<feature type="region of interest" description="Disordered" evidence="1">
    <location>
        <begin position="271"/>
        <end position="307"/>
    </location>
</feature>
<keyword evidence="3" id="KW-1185">Reference proteome</keyword>
<feature type="compositionally biased region" description="Low complexity" evidence="1">
    <location>
        <begin position="294"/>
        <end position="307"/>
    </location>
</feature>
<evidence type="ECO:0000256" key="1">
    <source>
        <dbReference type="SAM" id="MobiDB-lite"/>
    </source>
</evidence>
<organism evidence="2 3">
    <name type="scientific">Rickenella mellea</name>
    <dbReference type="NCBI Taxonomy" id="50990"/>
    <lineage>
        <taxon>Eukaryota</taxon>
        <taxon>Fungi</taxon>
        <taxon>Dikarya</taxon>
        <taxon>Basidiomycota</taxon>
        <taxon>Agaricomycotina</taxon>
        <taxon>Agaricomycetes</taxon>
        <taxon>Hymenochaetales</taxon>
        <taxon>Rickenellaceae</taxon>
        <taxon>Rickenella</taxon>
    </lineage>
</organism>
<dbReference type="Proteomes" id="UP000294933">
    <property type="component" value="Unassembled WGS sequence"/>
</dbReference>
<proteinExistence type="predicted"/>
<sequence length="366" mass="40602">MPRTDPILSGIIEKYIPKKTLAPLQQNCPSYYAGSGNYHFGNVGNDGVVWDICGLPKGVKNKPTCRPRRAPAAMQLGAEELKAFVDEVRAYKSTSTRQKKVKRTGVTAAPQVRKSGSNAKVNSGSVPLGQPVDNEEVSNVKFECYIYVTPNQDPIYLEVDAFKQSDGRIKFILDLQLDLCNLLEFAGIALTSLEYYDHSEQCFTNDFPASYLHLLSPIQPLIYKQSGINRFECLGLEKLITTLPFQHSSPVPSSSQASPSERHGKFLLKRKASSVEEQKGVVKRPRVMTIPNTPSSSSSSSSSLPPSSLTKNISYYDFTGDDFDEDMSDSEFLDTLEYFERSGEEFEGVFRADDTGKGKGKARKFI</sequence>
<gene>
    <name evidence="2" type="ORF">BD410DRAFT_846157</name>
</gene>
<dbReference type="EMBL" id="ML170357">
    <property type="protein sequence ID" value="TDL14302.1"/>
    <property type="molecule type" value="Genomic_DNA"/>
</dbReference>
<reference evidence="2 3" key="1">
    <citation type="submission" date="2018-06" db="EMBL/GenBank/DDBJ databases">
        <title>A transcriptomic atlas of mushroom development highlights an independent origin of complex multicellularity.</title>
        <authorList>
            <consortium name="DOE Joint Genome Institute"/>
            <person name="Krizsan K."/>
            <person name="Almasi E."/>
            <person name="Merenyi Z."/>
            <person name="Sahu N."/>
            <person name="Viragh M."/>
            <person name="Koszo T."/>
            <person name="Mondo S."/>
            <person name="Kiss B."/>
            <person name="Balint B."/>
            <person name="Kues U."/>
            <person name="Barry K."/>
            <person name="Hegedus J.C."/>
            <person name="Henrissat B."/>
            <person name="Johnson J."/>
            <person name="Lipzen A."/>
            <person name="Ohm R."/>
            <person name="Nagy I."/>
            <person name="Pangilinan J."/>
            <person name="Yan J."/>
            <person name="Xiong Y."/>
            <person name="Grigoriev I.V."/>
            <person name="Hibbett D.S."/>
            <person name="Nagy L.G."/>
        </authorList>
    </citation>
    <scope>NUCLEOTIDE SEQUENCE [LARGE SCALE GENOMIC DNA]</scope>
    <source>
        <strain evidence="2 3">SZMC22713</strain>
    </source>
</reference>
<accession>A0A4Y7PHJ8</accession>
<name>A0A4Y7PHJ8_9AGAM</name>
<evidence type="ECO:0000313" key="3">
    <source>
        <dbReference type="Proteomes" id="UP000294933"/>
    </source>
</evidence>
<protein>
    <submittedName>
        <fullName evidence="2">Uncharacterized protein</fullName>
    </submittedName>
</protein>
<dbReference type="AlphaFoldDB" id="A0A4Y7PHJ8"/>
<dbReference type="VEuPathDB" id="FungiDB:BD410DRAFT_846157"/>